<evidence type="ECO:0000313" key="3">
    <source>
        <dbReference type="EMBL" id="MFC3715143.1"/>
    </source>
</evidence>
<feature type="non-terminal residue" evidence="3">
    <location>
        <position position="218"/>
    </location>
</feature>
<keyword evidence="4" id="KW-1185">Reference proteome</keyword>
<dbReference type="EMBL" id="JBHRYA010000002">
    <property type="protein sequence ID" value="MFC3715143.1"/>
    <property type="molecule type" value="Genomic_DNA"/>
</dbReference>
<name>A0ABV7XHA3_9GAMM</name>
<evidence type="ECO:0008006" key="5">
    <source>
        <dbReference type="Google" id="ProtNLM"/>
    </source>
</evidence>
<dbReference type="RefSeq" id="WP_386742242.1">
    <property type="nucleotide sequence ID" value="NZ_JBHRYA010000002.1"/>
</dbReference>
<proteinExistence type="predicted"/>
<sequence length="218" mass="23538">MDTDALKSPRYPPLALRHCAIGSLCLTRKNRGRNLRLFQQSAREIMDNRGRFVLAFAAAAMLSLGFSAPALAQRAASQVYLPAKAGVPDSARTAEDSQRLIDQVAAEANARTRAGQPAEDVEAWMATQLEQAGMTVESAPPAWDVFGSAKWEQENPGADSADNREPNQDGIATIDGFNSRNPVDGRYEQTEAKEDPQFRDEKGSRQEAATGEAGQGSS</sequence>
<reference evidence="4" key="1">
    <citation type="journal article" date="2019" name="Int. J. Syst. Evol. Microbiol.">
        <title>The Global Catalogue of Microorganisms (GCM) 10K type strain sequencing project: providing services to taxonomists for standard genome sequencing and annotation.</title>
        <authorList>
            <consortium name="The Broad Institute Genomics Platform"/>
            <consortium name="The Broad Institute Genome Sequencing Center for Infectious Disease"/>
            <person name="Wu L."/>
            <person name="Ma J."/>
        </authorList>
    </citation>
    <scope>NUCLEOTIDE SEQUENCE [LARGE SCALE GENOMIC DNA]</scope>
    <source>
        <strain evidence="4">KCTC 42441</strain>
    </source>
</reference>
<evidence type="ECO:0000256" key="1">
    <source>
        <dbReference type="SAM" id="MobiDB-lite"/>
    </source>
</evidence>
<feature type="transmembrane region" description="Helical" evidence="2">
    <location>
        <begin position="52"/>
        <end position="72"/>
    </location>
</feature>
<keyword evidence="2" id="KW-0812">Transmembrane</keyword>
<gene>
    <name evidence="3" type="ORF">ACFONC_03135</name>
</gene>
<evidence type="ECO:0000313" key="4">
    <source>
        <dbReference type="Proteomes" id="UP001595705"/>
    </source>
</evidence>
<feature type="compositionally biased region" description="Basic and acidic residues" evidence="1">
    <location>
        <begin position="183"/>
        <end position="205"/>
    </location>
</feature>
<feature type="region of interest" description="Disordered" evidence="1">
    <location>
        <begin position="152"/>
        <end position="218"/>
    </location>
</feature>
<keyword evidence="2" id="KW-1133">Transmembrane helix</keyword>
<comment type="caution">
    <text evidence="3">The sequence shown here is derived from an EMBL/GenBank/DDBJ whole genome shotgun (WGS) entry which is preliminary data.</text>
</comment>
<protein>
    <recommendedName>
        <fullName evidence="5">DUF4148 domain-containing protein</fullName>
    </recommendedName>
</protein>
<accession>A0ABV7XHA3</accession>
<evidence type="ECO:0000256" key="2">
    <source>
        <dbReference type="SAM" id="Phobius"/>
    </source>
</evidence>
<organism evidence="3 4">
    <name type="scientific">Luteimonas soli</name>
    <dbReference type="NCBI Taxonomy" id="1648966"/>
    <lineage>
        <taxon>Bacteria</taxon>
        <taxon>Pseudomonadati</taxon>
        <taxon>Pseudomonadota</taxon>
        <taxon>Gammaproteobacteria</taxon>
        <taxon>Lysobacterales</taxon>
        <taxon>Lysobacteraceae</taxon>
        <taxon>Luteimonas</taxon>
    </lineage>
</organism>
<dbReference type="Proteomes" id="UP001595705">
    <property type="component" value="Unassembled WGS sequence"/>
</dbReference>
<keyword evidence="2" id="KW-0472">Membrane</keyword>